<dbReference type="SUPFAM" id="SSF109604">
    <property type="entry name" value="HD-domain/PDEase-like"/>
    <property type="match status" value="1"/>
</dbReference>
<protein>
    <submittedName>
        <fullName evidence="2">Metal dependent phosphohydrolase</fullName>
    </submittedName>
</protein>
<evidence type="ECO:0000259" key="1">
    <source>
        <dbReference type="PROSITE" id="PS51833"/>
    </source>
</evidence>
<dbReference type="PROSITE" id="PS51833">
    <property type="entry name" value="HDOD"/>
    <property type="match status" value="1"/>
</dbReference>
<reference evidence="3" key="1">
    <citation type="journal article" date="2018" name="Science">
        <title>A primordial and reversible TCA cycle in a facultatively chemolithoautotrophic thermophile.</title>
        <authorList>
            <person name="Nunoura T."/>
            <person name="Chikaraishi Y."/>
            <person name="Izaki R."/>
            <person name="Suwa T."/>
            <person name="Sato T."/>
            <person name="Harada T."/>
            <person name="Mori K."/>
            <person name="Kato Y."/>
            <person name="Miyazaki M."/>
            <person name="Shimamura S."/>
            <person name="Yanagawa K."/>
            <person name="Shuto A."/>
            <person name="Ohkouchi N."/>
            <person name="Fujita N."/>
            <person name="Takaki Y."/>
            <person name="Atomi H."/>
            <person name="Takai K."/>
        </authorList>
    </citation>
    <scope>NUCLEOTIDE SEQUENCE [LARGE SCALE GENOMIC DNA]</scope>
    <source>
        <strain evidence="3">DSM 17441 / JCM 13301 / NBRC 103674 / ABI70S6</strain>
    </source>
</reference>
<dbReference type="EMBL" id="AP013035">
    <property type="protein sequence ID" value="BAT71444.1"/>
    <property type="molecule type" value="Genomic_DNA"/>
</dbReference>
<dbReference type="PANTHER" id="PTHR33525">
    <property type="match status" value="1"/>
</dbReference>
<dbReference type="Proteomes" id="UP000063234">
    <property type="component" value="Chromosome"/>
</dbReference>
<accession>A0A0S3QSZ4</accession>
<dbReference type="InterPro" id="IPR013976">
    <property type="entry name" value="HDOD"/>
</dbReference>
<keyword evidence="2" id="KW-0378">Hydrolase</keyword>
<name>A0A0S3QSZ4_THET7</name>
<proteinExistence type="predicted"/>
<dbReference type="PANTHER" id="PTHR33525:SF3">
    <property type="entry name" value="RIBONUCLEASE Y"/>
    <property type="match status" value="1"/>
</dbReference>
<dbReference type="KEGG" id="ttk:TST_0638"/>
<keyword evidence="3" id="KW-1185">Reference proteome</keyword>
<dbReference type="STRING" id="1298851.TST_0638"/>
<dbReference type="RefSeq" id="WP_068549432.1">
    <property type="nucleotide sequence ID" value="NZ_AP013035.1"/>
</dbReference>
<dbReference type="NCBIfam" id="TIGR00277">
    <property type="entry name" value="HDIG"/>
    <property type="match status" value="1"/>
</dbReference>
<feature type="domain" description="HDOD" evidence="1">
    <location>
        <begin position="17"/>
        <end position="213"/>
    </location>
</feature>
<organism evidence="2 3">
    <name type="scientific">Thermosulfidibacter takaii (strain DSM 17441 / JCM 13301 / NBRC 103674 / ABI70S6)</name>
    <dbReference type="NCBI Taxonomy" id="1298851"/>
    <lineage>
        <taxon>Bacteria</taxon>
        <taxon>Pseudomonadati</taxon>
        <taxon>Thermosulfidibacterota</taxon>
        <taxon>Thermosulfidibacteria</taxon>
        <taxon>Thermosulfidibacterales</taxon>
        <taxon>Thermosulfidibacteraceae</taxon>
    </lineage>
</organism>
<dbReference type="AlphaFoldDB" id="A0A0S3QSZ4"/>
<evidence type="ECO:0000313" key="2">
    <source>
        <dbReference type="EMBL" id="BAT71444.1"/>
    </source>
</evidence>
<dbReference type="InterPro" id="IPR003607">
    <property type="entry name" value="HD/PDEase_dom"/>
</dbReference>
<dbReference type="Pfam" id="PF08668">
    <property type="entry name" value="HDOD"/>
    <property type="match status" value="1"/>
</dbReference>
<dbReference type="CDD" id="cd00077">
    <property type="entry name" value="HDc"/>
    <property type="match status" value="1"/>
</dbReference>
<gene>
    <name evidence="2" type="ORF">TST_0638</name>
</gene>
<dbReference type="InterPro" id="IPR052340">
    <property type="entry name" value="RNase_Y/CdgJ"/>
</dbReference>
<dbReference type="OrthoDB" id="243535at2"/>
<dbReference type="Gene3D" id="1.10.3210.10">
    <property type="entry name" value="Hypothetical protein af1432"/>
    <property type="match status" value="1"/>
</dbReference>
<sequence>MNIMEELMQKIQESDEFSTMPHVASKVMSMVEDPEVTAADLEKFISVDQVLTAEILKLANSPLYAPRTPIVSLRHAISYLGMANIRSLALMVAIRSLYSSQKDKDVMAALWKHAAASAVVARNLALSLKNVKLNIEEMFTLGLLHDFGKVVLLKFYHDRYHPLVEKVKEGSTNFYSAEKKEFGISHAEVGAMVLSKWGLPIDIVNTVGKHHGEPENEMEALVCLANIFCSSWGYSMVSPEFEVQFFERALELLQIDENKWSKVTEEIRKQLEESSEILGA</sequence>
<evidence type="ECO:0000313" key="3">
    <source>
        <dbReference type="Proteomes" id="UP000063234"/>
    </source>
</evidence>
<dbReference type="GO" id="GO:0016787">
    <property type="term" value="F:hydrolase activity"/>
    <property type="evidence" value="ECO:0007669"/>
    <property type="project" value="UniProtKB-KW"/>
</dbReference>
<dbReference type="InterPro" id="IPR006675">
    <property type="entry name" value="HDIG_dom"/>
</dbReference>